<dbReference type="AlphaFoldDB" id="A0AAV5K2E2"/>
<dbReference type="Proteomes" id="UP001054252">
    <property type="component" value="Unassembled WGS sequence"/>
</dbReference>
<dbReference type="EMBL" id="BPVZ01000049">
    <property type="protein sequence ID" value="GKV17774.1"/>
    <property type="molecule type" value="Genomic_DNA"/>
</dbReference>
<dbReference type="InterPro" id="IPR026960">
    <property type="entry name" value="RVT-Znf"/>
</dbReference>
<accession>A0AAV5K2E2</accession>
<dbReference type="Pfam" id="PF13966">
    <property type="entry name" value="zf-RVT"/>
    <property type="match status" value="1"/>
</dbReference>
<protein>
    <recommendedName>
        <fullName evidence="1">Reverse transcriptase zinc-binding domain-containing protein</fullName>
    </recommendedName>
</protein>
<reference evidence="2 3" key="1">
    <citation type="journal article" date="2021" name="Commun. Biol.">
        <title>The genome of Shorea leprosula (Dipterocarpaceae) highlights the ecological relevance of drought in aseasonal tropical rainforests.</title>
        <authorList>
            <person name="Ng K.K.S."/>
            <person name="Kobayashi M.J."/>
            <person name="Fawcett J.A."/>
            <person name="Hatakeyama M."/>
            <person name="Paape T."/>
            <person name="Ng C.H."/>
            <person name="Ang C.C."/>
            <person name="Tnah L.H."/>
            <person name="Lee C.T."/>
            <person name="Nishiyama T."/>
            <person name="Sese J."/>
            <person name="O'Brien M.J."/>
            <person name="Copetti D."/>
            <person name="Mohd Noor M.I."/>
            <person name="Ong R.C."/>
            <person name="Putra M."/>
            <person name="Sireger I.Z."/>
            <person name="Indrioko S."/>
            <person name="Kosugi Y."/>
            <person name="Izuno A."/>
            <person name="Isagi Y."/>
            <person name="Lee S.L."/>
            <person name="Shimizu K.K."/>
        </authorList>
    </citation>
    <scope>NUCLEOTIDE SEQUENCE [LARGE SCALE GENOMIC DNA]</scope>
    <source>
        <strain evidence="2">214</strain>
    </source>
</reference>
<keyword evidence="3" id="KW-1185">Reference proteome</keyword>
<comment type="caution">
    <text evidence="2">The sequence shown here is derived from an EMBL/GenBank/DDBJ whole genome shotgun (WGS) entry which is preliminary data.</text>
</comment>
<evidence type="ECO:0000259" key="1">
    <source>
        <dbReference type="Pfam" id="PF13966"/>
    </source>
</evidence>
<dbReference type="PANTHER" id="PTHR36617:SF16">
    <property type="entry name" value="OS04G0516500 PROTEIN"/>
    <property type="match status" value="1"/>
</dbReference>
<name>A0AAV5K2E2_9ROSI</name>
<evidence type="ECO:0000313" key="3">
    <source>
        <dbReference type="Proteomes" id="UP001054252"/>
    </source>
</evidence>
<organism evidence="2 3">
    <name type="scientific">Rubroshorea leprosula</name>
    <dbReference type="NCBI Taxonomy" id="152421"/>
    <lineage>
        <taxon>Eukaryota</taxon>
        <taxon>Viridiplantae</taxon>
        <taxon>Streptophyta</taxon>
        <taxon>Embryophyta</taxon>
        <taxon>Tracheophyta</taxon>
        <taxon>Spermatophyta</taxon>
        <taxon>Magnoliopsida</taxon>
        <taxon>eudicotyledons</taxon>
        <taxon>Gunneridae</taxon>
        <taxon>Pentapetalae</taxon>
        <taxon>rosids</taxon>
        <taxon>malvids</taxon>
        <taxon>Malvales</taxon>
        <taxon>Dipterocarpaceae</taxon>
        <taxon>Rubroshorea</taxon>
    </lineage>
</organism>
<gene>
    <name evidence="2" type="ORF">SLEP1_g28235</name>
</gene>
<evidence type="ECO:0000313" key="2">
    <source>
        <dbReference type="EMBL" id="GKV17774.1"/>
    </source>
</evidence>
<sequence length="315" mass="35261">MSEEELVAILIDLSGSFGGDNTMMKGKSVVKGSQTSWAWSSILKGRDIVQLGVRWNMGNGQDVLIFQDKWIPGFKVVSPPGTYSLFSHVCELLDDYGEWDITKLNACFSSEECQEILKIPIGAGFDSLVWHLDKYGRFSIKSAYLLAFNTIHEPSMDSNNMPLSPIEWKHLWKLKVPPKVRVFMWRAFLNSLPSLDNLVKSRIVQEVIACISCMIQKYSSPNKMHLLASPSKSWIVGKKNLSSWSKPLQGTLKVNVDASFSQNLGSTTLAMAMGNFGFGKTWFCMALSPLMAKGTALLKAVRFMFVPRDNNWVAD</sequence>
<proteinExistence type="predicted"/>
<dbReference type="PANTHER" id="PTHR36617">
    <property type="entry name" value="PROTEIN, PUTATIVE-RELATED"/>
    <property type="match status" value="1"/>
</dbReference>
<feature type="domain" description="Reverse transcriptase zinc-binding" evidence="1">
    <location>
        <begin position="138"/>
        <end position="216"/>
    </location>
</feature>